<dbReference type="Proteomes" id="UP000494330">
    <property type="component" value="Unassembled WGS sequence"/>
</dbReference>
<accession>A0A6J5DIV2</accession>
<name>A0A6J5DIV2_9BURK</name>
<dbReference type="EMBL" id="CABVQD010000011">
    <property type="protein sequence ID" value="VWB78678.1"/>
    <property type="molecule type" value="Genomic_DNA"/>
</dbReference>
<evidence type="ECO:0000313" key="2">
    <source>
        <dbReference type="Proteomes" id="UP000494330"/>
    </source>
</evidence>
<protein>
    <submittedName>
        <fullName evidence="1">Uncharacterized protein</fullName>
    </submittedName>
</protein>
<proteinExistence type="predicted"/>
<evidence type="ECO:0000313" key="1">
    <source>
        <dbReference type="EMBL" id="VWB78678.1"/>
    </source>
</evidence>
<dbReference type="AlphaFoldDB" id="A0A6J5DIV2"/>
<sequence length="228" mass="24667">MGARGRGGLPDGTAGSGRAARIAGEAAAMAVQARYWCLQVIFTAVVGVRWLGADGWPSVAGRRRLDVAGMRSWLSMAKLVAACARVAGVGRRHVVDEAVVPVAVERPCGQPRPLFRPAVDILSAIRAWVAVVRRADARLIAGGGAHRRRFQRSRVARPALPSGRAAGDTVRNVDERGRGHLRCGVLRQANGIVPRVERRRFLREVDTDADEDTALCVTRVVLRTQRCE</sequence>
<organism evidence="1 2">
    <name type="scientific">Burkholderia paludis</name>
    <dbReference type="NCBI Taxonomy" id="1506587"/>
    <lineage>
        <taxon>Bacteria</taxon>
        <taxon>Pseudomonadati</taxon>
        <taxon>Pseudomonadota</taxon>
        <taxon>Betaproteobacteria</taxon>
        <taxon>Burkholderiales</taxon>
        <taxon>Burkholderiaceae</taxon>
        <taxon>Burkholderia</taxon>
        <taxon>Burkholderia cepacia complex</taxon>
    </lineage>
</organism>
<reference evidence="1 2" key="1">
    <citation type="submission" date="2019-09" db="EMBL/GenBank/DDBJ databases">
        <authorList>
            <person name="Depoorter E."/>
        </authorList>
    </citation>
    <scope>NUCLEOTIDE SEQUENCE [LARGE SCALE GENOMIC DNA]</scope>
    <source>
        <strain evidence="1">LMG 30113</strain>
    </source>
</reference>
<gene>
    <name evidence="1" type="ORF">BPA30113_03595</name>
</gene>
<keyword evidence="2" id="KW-1185">Reference proteome</keyword>